<dbReference type="GO" id="GO:0006893">
    <property type="term" value="P:Golgi to plasma membrane transport"/>
    <property type="evidence" value="ECO:0007669"/>
    <property type="project" value="TreeGrafter"/>
</dbReference>
<reference evidence="9 10" key="1">
    <citation type="journal article" date="2009" name="Genome Res.">
        <title>Comparative genomics of the fungal pathogens Candida dubliniensis and Candida albicans.</title>
        <authorList>
            <person name="Jackson A.P."/>
            <person name="Gamble J.A."/>
            <person name="Yeomans T."/>
            <person name="Moran G.P."/>
            <person name="Saunders D."/>
            <person name="Harris D."/>
            <person name="Aslett M."/>
            <person name="Barrell J.F."/>
            <person name="Butler G."/>
            <person name="Citiulo F."/>
            <person name="Coleman D.C."/>
            <person name="de Groot P.W.J."/>
            <person name="Goodwin T.J."/>
            <person name="Quail M.A."/>
            <person name="McQuillan J."/>
            <person name="Munro C.A."/>
            <person name="Pain A."/>
            <person name="Poulter R.T."/>
            <person name="Rajandream M.A."/>
            <person name="Renauld H."/>
            <person name="Spiering M.J."/>
            <person name="Tivey A."/>
            <person name="Gow N.A.R."/>
            <person name="Barrell B."/>
            <person name="Sullivan D.J."/>
            <person name="Berriman M."/>
        </authorList>
    </citation>
    <scope>NUCLEOTIDE SEQUENCE [LARGE SCALE GENOMIC DNA]</scope>
    <source>
        <strain evidence="10">CD36 / ATCC MYA-646 / CBS 7987 / NCPF 3949 / NRRL Y-17841</strain>
    </source>
</reference>
<dbReference type="EMBL" id="FM992691">
    <property type="protein sequence ID" value="CAX42528.1"/>
    <property type="molecule type" value="Genomic_DNA"/>
</dbReference>
<evidence type="ECO:0000256" key="5">
    <source>
        <dbReference type="SAM" id="Coils"/>
    </source>
</evidence>
<dbReference type="AlphaFoldDB" id="B9WF72"/>
<dbReference type="InterPro" id="IPR048625">
    <property type="entry name" value="Sec10_N"/>
</dbReference>
<evidence type="ECO:0000313" key="8">
    <source>
        <dbReference type="CGD" id="CAL0000163077"/>
    </source>
</evidence>
<dbReference type="OrthoDB" id="125856at2759"/>
<sequence>MSFSIYELDENIKKLLTVDNYLNGLSVNDFIEEISKDHFLKGAEVNNKAYLDPKPYIRTFESTLRELKQLQLEANEQRVKNERQVDSFELKHSENVLELNHRIDEATKKFDILDNQISDVSTRINPLGNTLNKITNSRDRSLETIFLIRAYHGFFMKEQYLPLETLKNSKKLEDKLKCAKTVRNLLNLAKKVSDEKSPKSIKCITTIEQFGENMEKELLRKFEIASEDEDDIDFDMMNQIAQILFEYNEGINVIQTFVIKNDIVVENEERMLGEQEWAMLSDSTRTDFKIDEQATFDNLKFEIKSRARISKKVFADPTPVIKIFIQRMYAQIIRNKVTSLLQKSLAVSPLAHVRVLHSLYTLVGDFTEQIKDYLTTEELDKDQELSAILDQSHSDLFVEYIGDNVYFNREKKNLEETIYGIVHEFNTANESIITSKSLATRLENLDNTQKPEKDRFSFVSEKKRMNQFKQYVTAKLKDRSGSRNSEPEPTFMECKSLNIGSVETVLKSVIESVARLLELVPTKSAEYALEVLEILIIDFGKLYIGSGLEVVYDECKKNANLDYLSSFATISELLFLMSSCIKRIILPIATNIPSIKTRMSNMVNGFVGQCETSLNVILNDTLDHFRAKLQSQLAKQKKKDFNCNNIEDDTEACELVSNYLVEIYTSISSAMNGANLEKILIKIGMEVLHQLLEHYKKFTVNSIGGIVLTKDVIRYQSVIDGWQIPELSEQFQILREIGNLFTVQTDLVNSLVTEGQLANMKPYNVRQYITKRADFNPSYADKFFKFK</sequence>
<protein>
    <submittedName>
        <fullName evidence="9">Exocyst complex component, putative</fullName>
    </submittedName>
</protein>
<evidence type="ECO:0000256" key="3">
    <source>
        <dbReference type="ARBA" id="ARBA00022483"/>
    </source>
</evidence>
<proteinExistence type="inferred from homology"/>
<dbReference type="Pfam" id="PF20667">
    <property type="entry name" value="Sec10_N"/>
    <property type="match status" value="1"/>
</dbReference>
<dbReference type="GO" id="GO:0000145">
    <property type="term" value="C:exocyst"/>
    <property type="evidence" value="ECO:0007669"/>
    <property type="project" value="TreeGrafter"/>
</dbReference>
<comment type="similarity">
    <text evidence="1">Belongs to the SEC10 family.</text>
</comment>
<dbReference type="InterPro" id="IPR048627">
    <property type="entry name" value="Sec10_HB"/>
</dbReference>
<keyword evidence="2" id="KW-0813">Transport</keyword>
<evidence type="ECO:0000256" key="4">
    <source>
        <dbReference type="ARBA" id="ARBA00023054"/>
    </source>
</evidence>
<evidence type="ECO:0000256" key="2">
    <source>
        <dbReference type="ARBA" id="ARBA00022448"/>
    </source>
</evidence>
<dbReference type="Pfam" id="PF07393">
    <property type="entry name" value="Sec10_HB"/>
    <property type="match status" value="1"/>
</dbReference>
<feature type="coiled-coil region" evidence="5">
    <location>
        <begin position="57"/>
        <end position="116"/>
    </location>
</feature>
<evidence type="ECO:0000259" key="6">
    <source>
        <dbReference type="Pfam" id="PF07393"/>
    </source>
</evidence>
<dbReference type="KEGG" id="cdu:CD36_46650"/>
<dbReference type="HOGENOM" id="CLU_008002_1_0_1"/>
<name>B9WF72_CANDC</name>
<organism evidence="9 10">
    <name type="scientific">Candida dubliniensis (strain CD36 / ATCC MYA-646 / CBS 7987 / NCPF 3949 / NRRL Y-17841)</name>
    <name type="common">Yeast</name>
    <dbReference type="NCBI Taxonomy" id="573826"/>
    <lineage>
        <taxon>Eukaryota</taxon>
        <taxon>Fungi</taxon>
        <taxon>Dikarya</taxon>
        <taxon>Ascomycota</taxon>
        <taxon>Saccharomycotina</taxon>
        <taxon>Pichiomycetes</taxon>
        <taxon>Debaryomycetaceae</taxon>
        <taxon>Candida/Lodderomyces clade</taxon>
        <taxon>Candida</taxon>
    </lineage>
</organism>
<keyword evidence="4 5" id="KW-0175">Coiled coil</keyword>
<evidence type="ECO:0000313" key="9">
    <source>
        <dbReference type="EMBL" id="CAX42528.1"/>
    </source>
</evidence>
<keyword evidence="3" id="KW-0268">Exocytosis</keyword>
<dbReference type="PANTHER" id="PTHR12100">
    <property type="entry name" value="SEC10"/>
    <property type="match status" value="1"/>
</dbReference>
<feature type="domain" description="Exocyst complex component Sec10 N-terminal" evidence="7">
    <location>
        <begin position="53"/>
        <end position="168"/>
    </location>
</feature>
<evidence type="ECO:0000256" key="1">
    <source>
        <dbReference type="ARBA" id="ARBA00006572"/>
    </source>
</evidence>
<dbReference type="GeneID" id="8047643"/>
<dbReference type="Proteomes" id="UP000002605">
    <property type="component" value="Chromosome 4"/>
</dbReference>
<evidence type="ECO:0000259" key="7">
    <source>
        <dbReference type="Pfam" id="PF20667"/>
    </source>
</evidence>
<feature type="domain" description="Exocyst complex component Sec10-like alpha-helical bundle" evidence="6">
    <location>
        <begin position="177"/>
        <end position="784"/>
    </location>
</feature>
<accession>B9WF72</accession>
<dbReference type="VEuPathDB" id="FungiDB:CD36_46650"/>
<dbReference type="GO" id="GO:0006887">
    <property type="term" value="P:exocytosis"/>
    <property type="evidence" value="ECO:0007669"/>
    <property type="project" value="UniProtKB-KW"/>
</dbReference>
<dbReference type="eggNOG" id="KOG3745">
    <property type="taxonomic scope" value="Eukaryota"/>
</dbReference>
<dbReference type="RefSeq" id="XP_002420304.1">
    <property type="nucleotide sequence ID" value="XM_002420259.1"/>
</dbReference>
<gene>
    <name evidence="8" type="ordered locus">Cd36_46650</name>
    <name evidence="9" type="ORF">CD36_46650</name>
</gene>
<evidence type="ECO:0000313" key="10">
    <source>
        <dbReference type="Proteomes" id="UP000002605"/>
    </source>
</evidence>
<dbReference type="InterPro" id="IPR009976">
    <property type="entry name" value="Sec10-like"/>
</dbReference>
<dbReference type="PANTHER" id="PTHR12100:SF0">
    <property type="entry name" value="EXOCYST COMPLEX COMPONENT 5"/>
    <property type="match status" value="1"/>
</dbReference>
<dbReference type="CGD" id="CAL0000163077">
    <property type="gene designation" value="Cd36_46650"/>
</dbReference>
<keyword evidence="10" id="KW-1185">Reference proteome</keyword>